<dbReference type="WormBase" id="F44F1.7">
    <property type="protein sequence ID" value="CE10424"/>
    <property type="gene ID" value="WBGene00006902"/>
    <property type="gene designation" value="vet-6"/>
</dbReference>
<dbReference type="eggNOG" id="ENOG502RT8B">
    <property type="taxonomic scope" value="Eukaryota"/>
</dbReference>
<evidence type="ECO:0000313" key="5">
    <source>
        <dbReference type="WormBase" id="F44F1.7"/>
    </source>
</evidence>
<evidence type="ECO:0000256" key="1">
    <source>
        <dbReference type="SAM" id="Coils"/>
    </source>
</evidence>
<dbReference type="PANTHER" id="PTHR21504:SF1">
    <property type="entry name" value="IG-LIKE DOMAIN-CONTAINING PROTEIN-RELATED"/>
    <property type="match status" value="1"/>
</dbReference>
<evidence type="ECO:0000313" key="3">
    <source>
        <dbReference type="EMBL" id="CAB03105.1"/>
    </source>
</evidence>
<gene>
    <name evidence="3 5" type="primary">vet-6</name>
    <name evidence="3" type="ORF">CELE_F44F1.7</name>
    <name evidence="5" type="ORF">F44F1.7</name>
</gene>
<keyword evidence="6" id="KW-1267">Proteomics identification</keyword>
<dbReference type="GeneID" id="173191"/>
<dbReference type="STRING" id="6239.F44F1.7.1"/>
<dbReference type="Bgee" id="WBGene00006902">
    <property type="expression patterns" value="Expressed in embryo and 3 other cell types or tissues"/>
</dbReference>
<protein>
    <submittedName>
        <fullName evidence="3">Very Early Transcript</fullName>
    </submittedName>
</protein>
<dbReference type="AGR" id="WB:WBGene00006902"/>
<dbReference type="GO" id="GO:0006914">
    <property type="term" value="P:autophagy"/>
    <property type="evidence" value="ECO:0007669"/>
    <property type="project" value="InterPro"/>
</dbReference>
<dbReference type="GO" id="GO:0007369">
    <property type="term" value="P:gastrulation"/>
    <property type="evidence" value="ECO:0000315"/>
    <property type="project" value="WormBase"/>
</dbReference>
<keyword evidence="4" id="KW-1185">Reference proteome</keyword>
<accession>G5EEK5</accession>
<dbReference type="PANTHER" id="PTHR21504">
    <property type="entry name" value="IG-LIKE DOMAIN-CONTAINING PROTEIN-RELATED-RELATED"/>
    <property type="match status" value="1"/>
</dbReference>
<dbReference type="PeptideAtlas" id="G5EEK5"/>
<feature type="region of interest" description="Disordered" evidence="2">
    <location>
        <begin position="85"/>
        <end position="108"/>
    </location>
</feature>
<dbReference type="EMBL" id="BX284601">
    <property type="protein sequence ID" value="CAB03105.1"/>
    <property type="molecule type" value="Genomic_DNA"/>
</dbReference>
<feature type="compositionally biased region" description="Low complexity" evidence="2">
    <location>
        <begin position="448"/>
        <end position="467"/>
    </location>
</feature>
<proteinExistence type="evidence at protein level"/>
<feature type="coiled-coil region" evidence="1">
    <location>
        <begin position="6"/>
        <end position="33"/>
    </location>
</feature>
<evidence type="ECO:0007829" key="6">
    <source>
        <dbReference type="PeptideAtlas" id="G5EEK5"/>
    </source>
</evidence>
<dbReference type="GO" id="GO:0005737">
    <property type="term" value="C:cytoplasm"/>
    <property type="evidence" value="ECO:0000314"/>
    <property type="project" value="WormBase"/>
</dbReference>
<comment type="interaction">
    <interactant intactId="EBI-360254">
        <id>G5EEK5</id>
    </interactant>
    <interactant intactId="EBI-312683">
        <id>O45799</id>
        <label>scrm-1</label>
    </interactant>
    <organismsDiffer>false</organismsDiffer>
    <experiments>2</experiments>
</comment>
<dbReference type="PIR" id="T22182">
    <property type="entry name" value="T22182"/>
</dbReference>
<evidence type="ECO:0000256" key="2">
    <source>
        <dbReference type="SAM" id="MobiDB-lite"/>
    </source>
</evidence>
<dbReference type="CTD" id="173191"/>
<dbReference type="AlphaFoldDB" id="G5EEK5"/>
<dbReference type="Proteomes" id="UP000001940">
    <property type="component" value="Chromosome I"/>
</dbReference>
<organism evidence="3 4">
    <name type="scientific">Caenorhabditis elegans</name>
    <dbReference type="NCBI Taxonomy" id="6239"/>
    <lineage>
        <taxon>Eukaryota</taxon>
        <taxon>Metazoa</taxon>
        <taxon>Ecdysozoa</taxon>
        <taxon>Nematoda</taxon>
        <taxon>Chromadorea</taxon>
        <taxon>Rhabditida</taxon>
        <taxon>Rhabditina</taxon>
        <taxon>Rhabditomorpha</taxon>
        <taxon>Rhabditoidea</taxon>
        <taxon>Rhabditidae</taxon>
        <taxon>Peloderinae</taxon>
        <taxon>Caenorhabditis</taxon>
    </lineage>
</organism>
<dbReference type="RefSeq" id="NP_493332.1">
    <property type="nucleotide sequence ID" value="NM_060931.9"/>
</dbReference>
<feature type="compositionally biased region" description="Polar residues" evidence="2">
    <location>
        <begin position="90"/>
        <end position="107"/>
    </location>
</feature>
<dbReference type="HOGENOM" id="CLU_337786_0_0_1"/>
<keyword evidence="1" id="KW-0175">Coiled coil</keyword>
<dbReference type="FunCoup" id="G5EEK5">
    <property type="interactions" value="430"/>
</dbReference>
<reference evidence="3 4" key="1">
    <citation type="journal article" date="1998" name="Science">
        <title>Genome sequence of the nematode C. elegans: a platform for investigating biology.</title>
        <authorList>
            <consortium name="The C. elegans sequencing consortium"/>
            <person name="Sulson J.E."/>
            <person name="Waterston R."/>
        </authorList>
    </citation>
    <scope>NUCLEOTIDE SEQUENCE [LARGE SCALE GENOMIC DNA]</scope>
    <source>
        <strain evidence="3 4">Bristol N2</strain>
    </source>
</reference>
<dbReference type="PaxDb" id="6239-F44F1.7"/>
<dbReference type="IntAct" id="G5EEK5">
    <property type="interactions" value="6"/>
</dbReference>
<dbReference type="KEGG" id="cel:CELE_F44F1.7"/>
<sequence>MSSNSALELKSALSQLNRERSEMVKDLEKAQKDYVAARNMHKSTGSQNHLEVVNTCWKNVQAAQKAHQSKVEEFHMVRRSFADAVRESPESCSIKNRESNPSSTNDQDLAAKKAVLDAEFREEAIRDGVFIPTQRYNSTLPPPLVRNEYVAEPKKSTADEDFEKRMVELQRQASKYAKIGDSAVLKDRSTGLTAATIQLFAEYFPKRRELSNARKDFMTVLNLHASTGFLKYCEAVNASRKHLEAVEEAYRKTTNELCKDLNEYPMESDKDVKERASKYAEICRLKESEDQLLDLLKPASSELIPLFNEIVNLSGIRTKKTPTQTTEASQIAPESISTSNVDPATQLDPETTQTSPLTSAPVSWFNSESSDINQDITSYPDLVHHPGVDSEKQMVEFHRQALRLYELQTSQTLASCFDSESQEVNSLLNNAFVEASEITEENISTTNVESTSQSEPTEVTPETTQESAPTSAPVVWSEAPGYGARQECNPRMCTNRQHSSPIRIRHCTSRNVTTYSVYCWKRPSHVYTYNHQEEKFEQHKCLACVPRVQENHLFPTCAVWNEKISNFVIFMDNMVTKQKDEQYMFSFKTGGFEQVNYPEVQPAQGPKNTDFVAAVNGDGDDQVIIQKSRFGVKKLEFRYGKYVKIPSVEVRTLLMKELEGVEMVQEPSSTLPLSTIRWCPTYSQSALYIFSSRLGHYLKYAFNPSTQQFEQLNCSGCPLNVEEWHLCPLYAEYADSIKTYVIHVFNDFTKEIEKYMYCVTGKCFYQVTCPEIVYDSSKAHSSTVLFTVSAPNHPFTIFMKDVNGRIKKEQLNGLHNGYMELPSAKVYTLYAMRCNNSAGTTGI</sequence>
<dbReference type="InParanoid" id="G5EEK5"/>
<evidence type="ECO:0000313" key="4">
    <source>
        <dbReference type="Proteomes" id="UP000001940"/>
    </source>
</evidence>
<feature type="region of interest" description="Disordered" evidence="2">
    <location>
        <begin position="441"/>
        <end position="474"/>
    </location>
</feature>
<dbReference type="InterPro" id="IPR039908">
    <property type="entry name" value="Sepa-1"/>
</dbReference>
<feature type="compositionally biased region" description="Polar residues" evidence="2">
    <location>
        <begin position="335"/>
        <end position="359"/>
    </location>
</feature>
<feature type="region of interest" description="Disordered" evidence="2">
    <location>
        <begin position="321"/>
        <end position="359"/>
    </location>
</feature>
<name>G5EEK5_CAEEL</name>